<name>A0AAJ5W9D3_9SPHI</name>
<proteinExistence type="predicted"/>
<organism evidence="2 3">
    <name type="scientific">Candidatus Pedobacter colombiensis</name>
    <dbReference type="NCBI Taxonomy" id="3121371"/>
    <lineage>
        <taxon>Bacteria</taxon>
        <taxon>Pseudomonadati</taxon>
        <taxon>Bacteroidota</taxon>
        <taxon>Sphingobacteriia</taxon>
        <taxon>Sphingobacteriales</taxon>
        <taxon>Sphingobacteriaceae</taxon>
        <taxon>Pedobacter</taxon>
    </lineage>
</organism>
<dbReference type="Proteomes" id="UP001214530">
    <property type="component" value="Chromosome"/>
</dbReference>
<keyword evidence="1" id="KW-0812">Transmembrane</keyword>
<feature type="transmembrane region" description="Helical" evidence="1">
    <location>
        <begin position="51"/>
        <end position="70"/>
    </location>
</feature>
<protein>
    <submittedName>
        <fullName evidence="2">Uncharacterized protein</fullName>
    </submittedName>
</protein>
<keyword evidence="1" id="KW-0472">Membrane</keyword>
<evidence type="ECO:0000313" key="2">
    <source>
        <dbReference type="EMBL" id="WEK20437.1"/>
    </source>
</evidence>
<gene>
    <name evidence="2" type="ORF">P0Y49_04705</name>
</gene>
<evidence type="ECO:0000256" key="1">
    <source>
        <dbReference type="SAM" id="Phobius"/>
    </source>
</evidence>
<sequence length="74" mass="8700">MGLFKKRLGKASRQSVFLLSDRIALAVKRRQRKWADYLNDRVKNVSAEVRLIALVVFCLVWSVYLIRLLIMSIY</sequence>
<reference evidence="2" key="1">
    <citation type="submission" date="2023-03" db="EMBL/GenBank/DDBJ databases">
        <title>Andean soil-derived lignocellulolytic bacterial consortium as a source of novel taxa and putative plastic-active enzymes.</title>
        <authorList>
            <person name="Diaz-Garcia L."/>
            <person name="Chuvochina M."/>
            <person name="Feuerriegel G."/>
            <person name="Bunk B."/>
            <person name="Sproer C."/>
            <person name="Streit W.R."/>
            <person name="Rodriguez L.M."/>
            <person name="Overmann J."/>
            <person name="Jimenez D.J."/>
        </authorList>
    </citation>
    <scope>NUCLEOTIDE SEQUENCE</scope>
    <source>
        <strain evidence="2">MAG 3858</strain>
    </source>
</reference>
<dbReference type="EMBL" id="CP119313">
    <property type="protein sequence ID" value="WEK20437.1"/>
    <property type="molecule type" value="Genomic_DNA"/>
</dbReference>
<dbReference type="AlphaFoldDB" id="A0AAJ5W9D3"/>
<accession>A0AAJ5W9D3</accession>
<evidence type="ECO:0000313" key="3">
    <source>
        <dbReference type="Proteomes" id="UP001214530"/>
    </source>
</evidence>
<keyword evidence="1" id="KW-1133">Transmembrane helix</keyword>